<evidence type="ECO:0000313" key="2">
    <source>
        <dbReference type="EMBL" id="AZA89980.1"/>
    </source>
</evidence>
<feature type="region of interest" description="Disordered" evidence="1">
    <location>
        <begin position="302"/>
        <end position="323"/>
    </location>
</feature>
<proteinExistence type="predicted"/>
<dbReference type="NCBIfam" id="TIGR03696">
    <property type="entry name" value="Rhs_assc_core"/>
    <property type="match status" value="1"/>
</dbReference>
<evidence type="ECO:0000313" key="3">
    <source>
        <dbReference type="Proteomes" id="UP000278288"/>
    </source>
</evidence>
<reference evidence="2 3" key="1">
    <citation type="submission" date="2018-11" db="EMBL/GenBank/DDBJ databases">
        <title>Proposal to divide the Flavobacteriaceae and reorganize its genera based on Amino Acid Identity values calculated from whole genome sequences.</title>
        <authorList>
            <person name="Nicholson A.C."/>
            <person name="Gulvik C.A."/>
            <person name="Whitney A.M."/>
            <person name="Humrighouse B.W."/>
            <person name="Bell M."/>
            <person name="Holmes B."/>
            <person name="Steigerwalt A.G."/>
            <person name="Villarma A."/>
            <person name="Sheth M."/>
            <person name="Batra D."/>
            <person name="Pryor J."/>
            <person name="Bernardet J.-F."/>
            <person name="Hugo C."/>
            <person name="Kampfer P."/>
            <person name="Newman J."/>
            <person name="McQuiston J.R."/>
        </authorList>
    </citation>
    <scope>NUCLEOTIDE SEQUENCE [LARGE SCALE GENOMIC DNA]</scope>
    <source>
        <strain evidence="2 3">G0041</strain>
    </source>
</reference>
<gene>
    <name evidence="2" type="ORF">EG343_04735</name>
</gene>
<dbReference type="Gene3D" id="2.180.10.10">
    <property type="entry name" value="RHS repeat-associated core"/>
    <property type="match status" value="1"/>
</dbReference>
<keyword evidence="3" id="KW-1185">Reference proteome</keyword>
<name>A0AAD0YJ35_CHRNA</name>
<dbReference type="KEGG" id="cnk:EG343_04735"/>
<accession>A0AAD0YJ35</accession>
<dbReference type="EMBL" id="CP033923">
    <property type="protein sequence ID" value="AZA89980.1"/>
    <property type="molecule type" value="Genomic_DNA"/>
</dbReference>
<dbReference type="PANTHER" id="PTHR32305">
    <property type="match status" value="1"/>
</dbReference>
<dbReference type="Proteomes" id="UP000278288">
    <property type="component" value="Chromosome"/>
</dbReference>
<dbReference type="AlphaFoldDB" id="A0AAD0YJ35"/>
<dbReference type="PANTHER" id="PTHR32305:SF15">
    <property type="entry name" value="PROTEIN RHSA-RELATED"/>
    <property type="match status" value="1"/>
</dbReference>
<dbReference type="InterPro" id="IPR022385">
    <property type="entry name" value="Rhs_assc_core"/>
</dbReference>
<organism evidence="2 3">
    <name type="scientific">Chryseobacterium nakagawai</name>
    <dbReference type="NCBI Taxonomy" id="1241982"/>
    <lineage>
        <taxon>Bacteria</taxon>
        <taxon>Pseudomonadati</taxon>
        <taxon>Bacteroidota</taxon>
        <taxon>Flavobacteriia</taxon>
        <taxon>Flavobacteriales</taxon>
        <taxon>Weeksellaceae</taxon>
        <taxon>Chryseobacterium group</taxon>
        <taxon>Chryseobacterium</taxon>
    </lineage>
</organism>
<evidence type="ECO:0000256" key="1">
    <source>
        <dbReference type="SAM" id="MobiDB-lite"/>
    </source>
</evidence>
<sequence length="355" mass="39579">MSEIFCVILLHFFTKSLFFLINKNIPFPHESFRVAFLLRIIYIYQYKDHLGNTRVSFGKDSAGVLEITDTNNYYPFGLNHISGMFGTSNFGGLYSYKYNGKELQETGMYDYGARMYMPDLGRWGVIDPLGEKMTRHSPYNYAFNNPIRFIDPDGRQNKDVIITGGAADAALKELQKSVSSELTLSKDSNGKVSYKQNNLSKKLSGDAQQLANAIDDHSVIVNAKAENTKVTSTGNLYVGGAFMGTKTSLLLNKEGTSFSKIVNTYQELNPTVLSTADDSMGTNGSLTLHEFTESYQAGLKTKNTGIDASPPSGRPDFNGPLPDLKKNSQYWDAHMSATPQNLKINEMFMMLWVIK</sequence>
<dbReference type="InterPro" id="IPR050708">
    <property type="entry name" value="T6SS_VgrG/RHS"/>
</dbReference>
<protein>
    <submittedName>
        <fullName evidence="2">RHS repeat-associated core domain-containing protein</fullName>
    </submittedName>
</protein>